<keyword evidence="2" id="KW-1185">Reference proteome</keyword>
<sequence length="206" mass="21963">MRLERSLLVVALLSAASEGYLLSPLICYYCEDCTSSAAVIQPCGLTSPILTTPSIVGDNFQQAPQYSSEPILTPPPVVGGGGSDTIFPQYPDNDQGSPLLTPPTIPTGAVAPEWNDGSVSGASNSGVPVLTTIWPGTTSWNWWSSNRAKVDRYICVTAKYTVGNRQVIYRGCSRQGRSNDDICSGMSKGKYQQCTLCTSPLCNNGK</sequence>
<reference evidence="1 2" key="1">
    <citation type="submission" date="2017-06" db="EMBL/GenBank/DDBJ databases">
        <title>Aedes aegypti genome working group (AGWG) sequencing and assembly.</title>
        <authorList>
            <consortium name="Aedes aegypti Genome Working Group (AGWG)"/>
            <person name="Matthews B.J."/>
        </authorList>
    </citation>
    <scope>NUCLEOTIDE SEQUENCE [LARGE SCALE GENOMIC DNA]</scope>
    <source>
        <strain evidence="1 2">LVP_AGWG</strain>
    </source>
</reference>
<proteinExistence type="predicted"/>
<name>A0A6I8TTN4_AEDAE</name>
<dbReference type="OrthoDB" id="7740511at2759"/>
<reference evidence="1" key="2">
    <citation type="submission" date="2020-05" db="UniProtKB">
        <authorList>
            <consortium name="EnsemblMetazoa"/>
        </authorList>
    </citation>
    <scope>IDENTIFICATION</scope>
    <source>
        <strain evidence="1">LVP_AGWG</strain>
    </source>
</reference>
<evidence type="ECO:0000313" key="1">
    <source>
        <dbReference type="EnsemblMetazoa" id="AAEL026085-PA"/>
    </source>
</evidence>
<dbReference type="EnsemblMetazoa" id="AAEL026085-RA">
    <property type="protein sequence ID" value="AAEL026085-PA"/>
    <property type="gene ID" value="AAEL026085"/>
</dbReference>
<accession>A0A6I8TTN4</accession>
<dbReference type="AlphaFoldDB" id="A0A6I8TTN4"/>
<dbReference type="InParanoid" id="A0A6I8TTN4"/>
<evidence type="ECO:0000313" key="2">
    <source>
        <dbReference type="Proteomes" id="UP000008820"/>
    </source>
</evidence>
<organism evidence="1 2">
    <name type="scientific">Aedes aegypti</name>
    <name type="common">Yellowfever mosquito</name>
    <name type="synonym">Culex aegypti</name>
    <dbReference type="NCBI Taxonomy" id="7159"/>
    <lineage>
        <taxon>Eukaryota</taxon>
        <taxon>Metazoa</taxon>
        <taxon>Ecdysozoa</taxon>
        <taxon>Arthropoda</taxon>
        <taxon>Hexapoda</taxon>
        <taxon>Insecta</taxon>
        <taxon>Pterygota</taxon>
        <taxon>Neoptera</taxon>
        <taxon>Endopterygota</taxon>
        <taxon>Diptera</taxon>
        <taxon>Nematocera</taxon>
        <taxon>Culicoidea</taxon>
        <taxon>Culicidae</taxon>
        <taxon>Culicinae</taxon>
        <taxon>Aedini</taxon>
        <taxon>Aedes</taxon>
        <taxon>Stegomyia</taxon>
    </lineage>
</organism>
<dbReference type="Proteomes" id="UP000008820">
    <property type="component" value="Chromosome 2"/>
</dbReference>
<protein>
    <submittedName>
        <fullName evidence="1">Uncharacterized protein</fullName>
    </submittedName>
</protein>
<gene>
    <name evidence="1" type="primary">110676886</name>
</gene>